<feature type="compositionally biased region" description="Low complexity" evidence="1">
    <location>
        <begin position="33"/>
        <end position="57"/>
    </location>
</feature>
<feature type="compositionally biased region" description="Polar residues" evidence="1">
    <location>
        <begin position="623"/>
        <end position="632"/>
    </location>
</feature>
<feature type="compositionally biased region" description="Polar residues" evidence="1">
    <location>
        <begin position="1160"/>
        <end position="1171"/>
    </location>
</feature>
<feature type="compositionally biased region" description="Polar residues" evidence="1">
    <location>
        <begin position="492"/>
        <end position="515"/>
    </location>
</feature>
<feature type="compositionally biased region" description="Polar residues" evidence="1">
    <location>
        <begin position="934"/>
        <end position="943"/>
    </location>
</feature>
<feature type="compositionally biased region" description="Polar residues" evidence="1">
    <location>
        <begin position="824"/>
        <end position="836"/>
    </location>
</feature>
<evidence type="ECO:0000313" key="2">
    <source>
        <dbReference type="EMBL" id="KAF2151848.1"/>
    </source>
</evidence>
<feature type="compositionally biased region" description="Low complexity" evidence="1">
    <location>
        <begin position="1105"/>
        <end position="1121"/>
    </location>
</feature>
<feature type="region of interest" description="Disordered" evidence="1">
    <location>
        <begin position="1"/>
        <end position="20"/>
    </location>
</feature>
<feature type="compositionally biased region" description="Acidic residues" evidence="1">
    <location>
        <begin position="872"/>
        <end position="883"/>
    </location>
</feature>
<feature type="compositionally biased region" description="Basic residues" evidence="1">
    <location>
        <begin position="1491"/>
        <end position="1507"/>
    </location>
</feature>
<evidence type="ECO:0000313" key="3">
    <source>
        <dbReference type="Proteomes" id="UP000799439"/>
    </source>
</evidence>
<feature type="compositionally biased region" description="Low complexity" evidence="1">
    <location>
        <begin position="1437"/>
        <end position="1447"/>
    </location>
</feature>
<feature type="compositionally biased region" description="Polar residues" evidence="1">
    <location>
        <begin position="11"/>
        <end position="20"/>
    </location>
</feature>
<organism evidence="2 3">
    <name type="scientific">Myriangium duriaei CBS 260.36</name>
    <dbReference type="NCBI Taxonomy" id="1168546"/>
    <lineage>
        <taxon>Eukaryota</taxon>
        <taxon>Fungi</taxon>
        <taxon>Dikarya</taxon>
        <taxon>Ascomycota</taxon>
        <taxon>Pezizomycotina</taxon>
        <taxon>Dothideomycetes</taxon>
        <taxon>Dothideomycetidae</taxon>
        <taxon>Myriangiales</taxon>
        <taxon>Myriangiaceae</taxon>
        <taxon>Myriangium</taxon>
    </lineage>
</organism>
<feature type="compositionally biased region" description="Polar residues" evidence="1">
    <location>
        <begin position="298"/>
        <end position="336"/>
    </location>
</feature>
<feature type="compositionally biased region" description="Polar residues" evidence="1">
    <location>
        <begin position="1394"/>
        <end position="1412"/>
    </location>
</feature>
<feature type="region of interest" description="Disordered" evidence="1">
    <location>
        <begin position="720"/>
        <end position="794"/>
    </location>
</feature>
<reference evidence="2" key="1">
    <citation type="journal article" date="2020" name="Stud. Mycol.">
        <title>101 Dothideomycetes genomes: a test case for predicting lifestyles and emergence of pathogens.</title>
        <authorList>
            <person name="Haridas S."/>
            <person name="Albert R."/>
            <person name="Binder M."/>
            <person name="Bloem J."/>
            <person name="Labutti K."/>
            <person name="Salamov A."/>
            <person name="Andreopoulos B."/>
            <person name="Baker S."/>
            <person name="Barry K."/>
            <person name="Bills G."/>
            <person name="Bluhm B."/>
            <person name="Cannon C."/>
            <person name="Castanera R."/>
            <person name="Culley D."/>
            <person name="Daum C."/>
            <person name="Ezra D."/>
            <person name="Gonzalez J."/>
            <person name="Henrissat B."/>
            <person name="Kuo A."/>
            <person name="Liang C."/>
            <person name="Lipzen A."/>
            <person name="Lutzoni F."/>
            <person name="Magnuson J."/>
            <person name="Mondo S."/>
            <person name="Nolan M."/>
            <person name="Ohm R."/>
            <person name="Pangilinan J."/>
            <person name="Park H.-J."/>
            <person name="Ramirez L."/>
            <person name="Alfaro M."/>
            <person name="Sun H."/>
            <person name="Tritt A."/>
            <person name="Yoshinaga Y."/>
            <person name="Zwiers L.-H."/>
            <person name="Turgeon B."/>
            <person name="Goodwin S."/>
            <person name="Spatafora J."/>
            <person name="Crous P."/>
            <person name="Grigoriev I."/>
        </authorList>
    </citation>
    <scope>NUCLEOTIDE SEQUENCE</scope>
    <source>
        <strain evidence="2">CBS 260.36</strain>
    </source>
</reference>
<dbReference type="OrthoDB" id="5423926at2759"/>
<gene>
    <name evidence="2" type="ORF">K461DRAFT_313648</name>
</gene>
<feature type="compositionally biased region" description="Low complexity" evidence="1">
    <location>
        <begin position="243"/>
        <end position="254"/>
    </location>
</feature>
<feature type="region of interest" description="Disordered" evidence="1">
    <location>
        <begin position="33"/>
        <end position="609"/>
    </location>
</feature>
<feature type="compositionally biased region" description="Low complexity" evidence="1">
    <location>
        <begin position="348"/>
        <end position="359"/>
    </location>
</feature>
<feature type="compositionally biased region" description="Low complexity" evidence="1">
    <location>
        <begin position="402"/>
        <end position="426"/>
    </location>
</feature>
<comment type="caution">
    <text evidence="2">The sequence shown here is derived from an EMBL/GenBank/DDBJ whole genome shotgun (WGS) entry which is preliminary data.</text>
</comment>
<name>A0A9P4J3Q8_9PEZI</name>
<feature type="compositionally biased region" description="Polar residues" evidence="1">
    <location>
        <begin position="988"/>
        <end position="997"/>
    </location>
</feature>
<feature type="region of interest" description="Disordered" evidence="1">
    <location>
        <begin position="820"/>
        <end position="1289"/>
    </location>
</feature>
<feature type="compositionally biased region" description="Polar residues" evidence="1">
    <location>
        <begin position="229"/>
        <end position="242"/>
    </location>
</feature>
<feature type="region of interest" description="Disordered" evidence="1">
    <location>
        <begin position="623"/>
        <end position="656"/>
    </location>
</feature>
<feature type="compositionally biased region" description="Polar residues" evidence="1">
    <location>
        <begin position="392"/>
        <end position="401"/>
    </location>
</feature>
<keyword evidence="3" id="KW-1185">Reference proteome</keyword>
<feature type="compositionally biased region" description="Basic and acidic residues" evidence="1">
    <location>
        <begin position="861"/>
        <end position="871"/>
    </location>
</feature>
<accession>A0A9P4J3Q8</accession>
<feature type="compositionally biased region" description="Low complexity" evidence="1">
    <location>
        <begin position="478"/>
        <end position="491"/>
    </location>
</feature>
<sequence length="1507" mass="159075">MPGIFNRRRGSTGQVNNGPVSSSAAIAATSAFLKNSPSSTSLSSAAAAAALRSQTTSPEPIANLQTKRMVRRGSQSSNGSGSIMGGPQGQRQLARRGSSGSMTERTFRSPSPGGRASPHTARPAAADAPPVPAVRPEHKKNIVKPSGTLTAGETAERAARLSAQAKDGSSNGRPGSGLSKLQIIDRESTASPVNFSRPIATPSDSPDSPPVSPTRPKTAGSWFGAPAQNDVSSRHSNNARPKSSSGVTTSSASSIENHIQSVANSAPTKKKKKASAASQQGARLAAGSLSPAPRGTAINASPSRSRSNGQTSPASKNSPSAQSAVGKSASTSSPAGSNGRDSEDNRQTSPSPSATRRPSGLLHKQPSVVMEVPEPDEATKTVHQDGPYPKIDSNTRSPQLSPRQQQTTPGQRRNSSATRNSSLSASPRLHPRPASLEVPDSLAKSAHFSSEIIDSTPGVRHNPPGRSVSPAKSALKHSPSSSIRTSSPAATFSPSNAKHQGSDTSDSMSVTSQDGIKNGKKKKAVHVSFDDGAVAAETVPESTKSGPARRSLSPGLMDDDETMRPRPALPSFGSVRASSPRPEPGMVEKVTETLPQSRTSRKGNPEGVSSDHALASILRNAHGKNQATSTNDPLPPEVTTVEGDGQLSDNSDVDEPHVAVPQSDDVTTFTGGHDQPVKREIAIIPEPIQHMEVPDIQVLPATPGFEEASHASKDQAISNIDDGHVSIPGGWNDSHDLPESEPVPDVAKPSTGPTESFGAALKALDRANGKSPVSLPADSDSDSDDSAAFSDAAEDPSEFEAFGYASMDAIVESPIPESYRRGISTASPSIASQIPESSPEIGRTADKDGGWAHTSAYWSKQKQELKRRETDQYPDETSEESETENALGIVEPVPESQPNAPKKTFLTYTTTDNAPAQTQSNSRAAVEQRAPKQVKSSMKTSMRTPAAEQAATDSHPQAMRKTMRAPNAEQAATDSHPQPMRKTMRAPTAQQPASESEPQAMKKTMRQPVRNEAKPVQQRQIQPEVQAAAPRKTTRPMSASIVEYKQAPTARQKPAKVAKTEDSDSESSFKRKRRPASMADSGRYTMKRSMRSGSVDMGREQRPASSQGVSGSGRWSVRSMSPTPSMPAKGAFRQSLRGTSIPEGPTLRGQNSIAKDKGPKNTSKFSMSGFSKSPKAGPASGGRSSTGGGFRSRFADSDSEDNEAAPATRSSTGGFRSRFADSDDEDQPKHIAADLTPVRGIPRPEKQVKEESSELDDSSDDDFSRRRRGKRDTGRSTAKPVVPSQSDIDKAMAVARQNVATMTGNQDLLEPQPAKGKMQKRGTTPITPQPVPPAPAVEASPVTRRKGLLGSIFGRRNSDVSVTSRQDTSRAGAEMSPPQSPASARGKLQRRNTPKMTRTASAISTVTANTVEEAQMTPVAETDEETNWPLTPPPKIPAAAAENARPASSDGVAESGRTKLNSPRPKTLRSQSGGHPTIAEEGPVSADQKTEKKKRFSRLRRAFGGKK</sequence>
<feature type="compositionally biased region" description="Basic and acidic residues" evidence="1">
    <location>
        <begin position="1242"/>
        <end position="1252"/>
    </location>
</feature>
<dbReference type="EMBL" id="ML996087">
    <property type="protein sequence ID" value="KAF2151848.1"/>
    <property type="molecule type" value="Genomic_DNA"/>
</dbReference>
<proteinExistence type="predicted"/>
<feature type="region of interest" description="Disordered" evidence="1">
    <location>
        <begin position="1302"/>
        <end position="1507"/>
    </location>
</feature>
<feature type="compositionally biased region" description="Basic residues" evidence="1">
    <location>
        <begin position="1"/>
        <end position="10"/>
    </location>
</feature>
<dbReference type="Proteomes" id="UP000799439">
    <property type="component" value="Unassembled WGS sequence"/>
</dbReference>
<feature type="compositionally biased region" description="Polar residues" evidence="1">
    <location>
        <begin position="906"/>
        <end position="923"/>
    </location>
</feature>
<evidence type="ECO:0000256" key="1">
    <source>
        <dbReference type="SAM" id="MobiDB-lite"/>
    </source>
</evidence>
<protein>
    <submittedName>
        <fullName evidence="2">Uncharacterized protein</fullName>
    </submittedName>
</protein>